<organism evidence="2">
    <name type="scientific">hydrothermal vent metagenome</name>
    <dbReference type="NCBI Taxonomy" id="652676"/>
    <lineage>
        <taxon>unclassified sequences</taxon>
        <taxon>metagenomes</taxon>
        <taxon>ecological metagenomes</taxon>
    </lineage>
</organism>
<feature type="transmembrane region" description="Helical" evidence="1">
    <location>
        <begin position="298"/>
        <end position="321"/>
    </location>
</feature>
<accession>A0A3B0VHQ1</accession>
<feature type="transmembrane region" description="Helical" evidence="1">
    <location>
        <begin position="172"/>
        <end position="191"/>
    </location>
</feature>
<dbReference type="EMBL" id="UOEU01001029">
    <property type="protein sequence ID" value="VAW43118.1"/>
    <property type="molecule type" value="Genomic_DNA"/>
</dbReference>
<sequence length="511" mass="57851">FLDAIQYQTAVSTFGIPHPPGYPLYILLGKLFTLLPGIGRLAPFGDNVAYRLSLFSAVAAALTVFVLVLFINRLTNNVGVAFLAGLILAGGRGFWIPATYVELYPLYTLMVLSWFLLMVVWQQTGQSRYYFLGTAVYTLSFGVNVPAIILLPAWFFIVLVTDHRMLTQWRNLLKTAVIVLLSALQFAYIPLRAFIFGPPNFCNFCPDGWEQLPAFLSGEIWRDQRIVFSLEPQHWLQRWGETGGELMLQFWPIWVLVGGIGLWKLWQKNWRIAGFITIGLSSIWFFVTTYRVVDWVDFLLPVYAIYALLIGYGMAQIWTSIRQAGQNRLIRTALSFSAILITLFLIAATFVHTKGIAVKFVQGNGSMNSHWAARSMLNQMEPDAWLLAPPTTTDGFNQTWAIRYVAWAEGLVPNLTLVYPPRVSSLLQTPGPQPGYLAWEEAKADLANQPLYVLERDDDRLAEYILLPLFNEDGWPVGYQIVGQQTADTITPWIPAERFAEIEDQLIFPDD</sequence>
<evidence type="ECO:0000256" key="1">
    <source>
        <dbReference type="SAM" id="Phobius"/>
    </source>
</evidence>
<keyword evidence="1" id="KW-1133">Transmembrane helix</keyword>
<dbReference type="PANTHER" id="PTHR16214:SF3">
    <property type="entry name" value="TRANSMEMBRANE PROTEIN 260"/>
    <property type="match status" value="1"/>
</dbReference>
<gene>
    <name evidence="2" type="ORF">MNBD_CHLOROFLEXI01-2573</name>
</gene>
<evidence type="ECO:0000313" key="2">
    <source>
        <dbReference type="EMBL" id="VAW43118.1"/>
    </source>
</evidence>
<evidence type="ECO:0008006" key="3">
    <source>
        <dbReference type="Google" id="ProtNLM"/>
    </source>
</evidence>
<feature type="transmembrane region" description="Helical" evidence="1">
    <location>
        <begin position="141"/>
        <end position="160"/>
    </location>
</feature>
<dbReference type="InterPro" id="IPR052724">
    <property type="entry name" value="GT117_domain-containing"/>
</dbReference>
<feature type="transmembrane region" description="Helical" evidence="1">
    <location>
        <begin position="246"/>
        <end position="265"/>
    </location>
</feature>
<dbReference type="Pfam" id="PF11028">
    <property type="entry name" value="TMEM260-like"/>
    <property type="match status" value="1"/>
</dbReference>
<name>A0A3B0VHQ1_9ZZZZ</name>
<feature type="transmembrane region" description="Helical" evidence="1">
    <location>
        <begin position="333"/>
        <end position="351"/>
    </location>
</feature>
<feature type="transmembrane region" description="Helical" evidence="1">
    <location>
        <begin position="22"/>
        <end position="42"/>
    </location>
</feature>
<reference evidence="2" key="1">
    <citation type="submission" date="2018-06" db="EMBL/GenBank/DDBJ databases">
        <authorList>
            <person name="Zhirakovskaya E."/>
        </authorList>
    </citation>
    <scope>NUCLEOTIDE SEQUENCE</scope>
</reference>
<proteinExistence type="predicted"/>
<feature type="transmembrane region" description="Helical" evidence="1">
    <location>
        <begin position="272"/>
        <end position="292"/>
    </location>
</feature>
<dbReference type="PANTHER" id="PTHR16214">
    <property type="entry name" value="TRANSMEMBRANE PROTEIN 260"/>
    <property type="match status" value="1"/>
</dbReference>
<feature type="transmembrane region" description="Helical" evidence="1">
    <location>
        <begin position="54"/>
        <end position="72"/>
    </location>
</feature>
<keyword evidence="1" id="KW-0472">Membrane</keyword>
<protein>
    <recommendedName>
        <fullName evidence="3">DUF2723 domain-containing protein</fullName>
    </recommendedName>
</protein>
<dbReference type="InterPro" id="IPR021280">
    <property type="entry name" value="TMEM260-like"/>
</dbReference>
<keyword evidence="1" id="KW-0812">Transmembrane</keyword>
<feature type="non-terminal residue" evidence="2">
    <location>
        <position position="1"/>
    </location>
</feature>
<feature type="transmembrane region" description="Helical" evidence="1">
    <location>
        <begin position="103"/>
        <end position="121"/>
    </location>
</feature>
<dbReference type="AlphaFoldDB" id="A0A3B0VHQ1"/>
<feature type="transmembrane region" description="Helical" evidence="1">
    <location>
        <begin position="78"/>
        <end position="96"/>
    </location>
</feature>